<proteinExistence type="predicted"/>
<dbReference type="GeneID" id="22587514"/>
<dbReference type="HOGENOM" id="CLU_1993305_0_0_1"/>
<evidence type="ECO:0000313" key="1">
    <source>
        <dbReference type="EMBL" id="KGM92087.1"/>
    </source>
</evidence>
<dbReference type="KEGG" id="pbn:PADG_11617"/>
<dbReference type="EMBL" id="KN275960">
    <property type="protein sequence ID" value="KGM92087.1"/>
    <property type="molecule type" value="Genomic_DNA"/>
</dbReference>
<gene>
    <name evidence="1" type="ORF">PADG_11617</name>
</gene>
<dbReference type="VEuPathDB" id="FungiDB:PADG_11617"/>
<keyword evidence="2" id="KW-1185">Reference proteome</keyword>
<organism evidence="1 2">
    <name type="scientific">Paracoccidioides brasiliensis (strain Pb18)</name>
    <dbReference type="NCBI Taxonomy" id="502780"/>
    <lineage>
        <taxon>Eukaryota</taxon>
        <taxon>Fungi</taxon>
        <taxon>Dikarya</taxon>
        <taxon>Ascomycota</taxon>
        <taxon>Pezizomycotina</taxon>
        <taxon>Eurotiomycetes</taxon>
        <taxon>Eurotiomycetidae</taxon>
        <taxon>Onygenales</taxon>
        <taxon>Ajellomycetaceae</taxon>
        <taxon>Paracoccidioides</taxon>
    </lineage>
</organism>
<protein>
    <submittedName>
        <fullName evidence="1">Uncharacterized protein</fullName>
    </submittedName>
</protein>
<dbReference type="Proteomes" id="UP000001628">
    <property type="component" value="Unassembled WGS sequence"/>
</dbReference>
<dbReference type="InParanoid" id="A0A0A0HTW9"/>
<dbReference type="OrthoDB" id="3636394at2759"/>
<reference evidence="1 2" key="1">
    <citation type="journal article" date="2011" name="PLoS Genet.">
        <title>Comparative genomic analysis of human fungal pathogens causing paracoccidioidomycosis.</title>
        <authorList>
            <person name="Desjardins C.A."/>
            <person name="Champion M.D."/>
            <person name="Holder J.W."/>
            <person name="Muszewska A."/>
            <person name="Goldberg J."/>
            <person name="Bailao A.M."/>
            <person name="Brigido M.M."/>
            <person name="Ferreira M.E."/>
            <person name="Garcia A.M."/>
            <person name="Grynberg M."/>
            <person name="Gujja S."/>
            <person name="Heiman D.I."/>
            <person name="Henn M.R."/>
            <person name="Kodira C.D."/>
            <person name="Leon-Narvaez H."/>
            <person name="Longo L.V."/>
            <person name="Ma L.J."/>
            <person name="Malavazi I."/>
            <person name="Matsuo A.L."/>
            <person name="Morais F.V."/>
            <person name="Pereira M."/>
            <person name="Rodriguez-Brito S."/>
            <person name="Sakthikumar S."/>
            <person name="Salem-Izacc S.M."/>
            <person name="Sykes S.M."/>
            <person name="Teixeira M.M."/>
            <person name="Vallejo M.C."/>
            <person name="Walter M.E."/>
            <person name="Yandava C."/>
            <person name="Young S."/>
            <person name="Zeng Q."/>
            <person name="Zucker J."/>
            <person name="Felipe M.S."/>
            <person name="Goldman G.H."/>
            <person name="Haas B.J."/>
            <person name="McEwen J.G."/>
            <person name="Nino-Vega G."/>
            <person name="Puccia R."/>
            <person name="San-Blas G."/>
            <person name="Soares C.M."/>
            <person name="Birren B.W."/>
            <person name="Cuomo C.A."/>
        </authorList>
    </citation>
    <scope>NUCLEOTIDE SEQUENCE [LARGE SCALE GENOMIC DNA]</scope>
    <source>
        <strain evidence="1 2">Pb18</strain>
    </source>
</reference>
<evidence type="ECO:0000313" key="2">
    <source>
        <dbReference type="Proteomes" id="UP000001628"/>
    </source>
</evidence>
<accession>A0A0A0HTW9</accession>
<dbReference type="AlphaFoldDB" id="A0A0A0HTW9"/>
<dbReference type="RefSeq" id="XP_010759853.1">
    <property type="nucleotide sequence ID" value="XM_010761551.1"/>
</dbReference>
<sequence>MAKTPSSSPSLLKQFSNYTNSGLGLENFLRLIQSICQVVSVTIASAAESEPWTIAWKNLALKKYFPNCLTGNLINNSSSSQAAATSVTSNSSTVLNEPGLCYGAKMHHLLAGTCYGQLRWENGAV</sequence>
<name>A0A0A0HTW9_PARBD</name>